<dbReference type="InterPro" id="IPR050980">
    <property type="entry name" value="2C_sensor_his_kinase"/>
</dbReference>
<dbReference type="InterPro" id="IPR003661">
    <property type="entry name" value="HisK_dim/P_dom"/>
</dbReference>
<keyword evidence="13" id="KW-1185">Reference proteome</keyword>
<dbReference type="InterPro" id="IPR003594">
    <property type="entry name" value="HATPase_dom"/>
</dbReference>
<dbReference type="Gene3D" id="1.10.287.130">
    <property type="match status" value="1"/>
</dbReference>
<keyword evidence="6" id="KW-0808">Transferase</keyword>
<dbReference type="Pfam" id="PF00512">
    <property type="entry name" value="HisKA"/>
    <property type="match status" value="1"/>
</dbReference>
<feature type="transmembrane region" description="Helical" evidence="10">
    <location>
        <begin position="124"/>
        <end position="146"/>
    </location>
</feature>
<dbReference type="SMART" id="SM00387">
    <property type="entry name" value="HATPase_c"/>
    <property type="match status" value="1"/>
</dbReference>
<dbReference type="PANTHER" id="PTHR44936:SF10">
    <property type="entry name" value="SENSOR PROTEIN RSTB"/>
    <property type="match status" value="1"/>
</dbReference>
<gene>
    <name evidence="12" type="ORF">EPA86_12405</name>
</gene>
<keyword evidence="10" id="KW-0812">Transmembrane</keyword>
<dbReference type="InterPro" id="IPR036890">
    <property type="entry name" value="HATPase_C_sf"/>
</dbReference>
<evidence type="ECO:0000313" key="12">
    <source>
        <dbReference type="EMBL" id="TPH13912.1"/>
    </source>
</evidence>
<accession>A0A502KQS2</accession>
<proteinExistence type="predicted"/>
<dbReference type="SUPFAM" id="SSF55874">
    <property type="entry name" value="ATPase domain of HSP90 chaperone/DNA topoisomerase II/histidine kinase"/>
    <property type="match status" value="1"/>
</dbReference>
<comment type="caution">
    <text evidence="12">The sequence shown here is derived from an EMBL/GenBank/DDBJ whole genome shotgun (WGS) entry which is preliminary data.</text>
</comment>
<evidence type="ECO:0000256" key="5">
    <source>
        <dbReference type="ARBA" id="ARBA00022553"/>
    </source>
</evidence>
<dbReference type="PANTHER" id="PTHR44936">
    <property type="entry name" value="SENSOR PROTEIN CREC"/>
    <property type="match status" value="1"/>
</dbReference>
<evidence type="ECO:0000313" key="13">
    <source>
        <dbReference type="Proteomes" id="UP000315303"/>
    </source>
</evidence>
<dbReference type="OrthoDB" id="9804645at2"/>
<keyword evidence="5" id="KW-0597">Phosphoprotein</keyword>
<dbReference type="GO" id="GO:0005524">
    <property type="term" value="F:ATP binding"/>
    <property type="evidence" value="ECO:0007669"/>
    <property type="project" value="UniProtKB-KW"/>
</dbReference>
<dbReference type="AlphaFoldDB" id="A0A502KQS2"/>
<dbReference type="RefSeq" id="WP_140604052.1">
    <property type="nucleotide sequence ID" value="NZ_SAWY01000027.1"/>
</dbReference>
<evidence type="ECO:0000256" key="10">
    <source>
        <dbReference type="SAM" id="Phobius"/>
    </source>
</evidence>
<evidence type="ECO:0000259" key="11">
    <source>
        <dbReference type="PROSITE" id="PS50109"/>
    </source>
</evidence>
<keyword evidence="9" id="KW-0067">ATP-binding</keyword>
<name>A0A502KQS2_9GAMM</name>
<dbReference type="Proteomes" id="UP000315303">
    <property type="component" value="Unassembled WGS sequence"/>
</dbReference>
<evidence type="ECO:0000256" key="2">
    <source>
        <dbReference type="ARBA" id="ARBA00004651"/>
    </source>
</evidence>
<evidence type="ECO:0000256" key="4">
    <source>
        <dbReference type="ARBA" id="ARBA00022475"/>
    </source>
</evidence>
<feature type="transmembrane region" description="Helical" evidence="10">
    <location>
        <begin position="7"/>
        <end position="27"/>
    </location>
</feature>
<dbReference type="PROSITE" id="PS50109">
    <property type="entry name" value="HIS_KIN"/>
    <property type="match status" value="1"/>
</dbReference>
<dbReference type="EMBL" id="SAWY01000027">
    <property type="protein sequence ID" value="TPH13912.1"/>
    <property type="molecule type" value="Genomic_DNA"/>
</dbReference>
<dbReference type="GO" id="GO:0005886">
    <property type="term" value="C:plasma membrane"/>
    <property type="evidence" value="ECO:0007669"/>
    <property type="project" value="UniProtKB-SubCell"/>
</dbReference>
<dbReference type="InterPro" id="IPR004358">
    <property type="entry name" value="Sig_transdc_His_kin-like_C"/>
</dbReference>
<evidence type="ECO:0000256" key="3">
    <source>
        <dbReference type="ARBA" id="ARBA00012438"/>
    </source>
</evidence>
<evidence type="ECO:0000256" key="1">
    <source>
        <dbReference type="ARBA" id="ARBA00000085"/>
    </source>
</evidence>
<dbReference type="CDD" id="cd00082">
    <property type="entry name" value="HisKA"/>
    <property type="match status" value="1"/>
</dbReference>
<dbReference type="PRINTS" id="PR00344">
    <property type="entry name" value="BCTRLSENSOR"/>
</dbReference>
<keyword evidence="4" id="KW-1003">Cell membrane</keyword>
<keyword evidence="8 12" id="KW-0418">Kinase</keyword>
<dbReference type="SMART" id="SM00388">
    <property type="entry name" value="HisKA"/>
    <property type="match status" value="1"/>
</dbReference>
<keyword evidence="10" id="KW-0472">Membrane</keyword>
<evidence type="ECO:0000256" key="9">
    <source>
        <dbReference type="ARBA" id="ARBA00022840"/>
    </source>
</evidence>
<dbReference type="Pfam" id="PF02518">
    <property type="entry name" value="HATPase_c"/>
    <property type="match status" value="1"/>
</dbReference>
<keyword evidence="10" id="KW-1133">Transmembrane helix</keyword>
<dbReference type="GO" id="GO:0000155">
    <property type="term" value="F:phosphorelay sensor kinase activity"/>
    <property type="evidence" value="ECO:0007669"/>
    <property type="project" value="InterPro"/>
</dbReference>
<dbReference type="EC" id="2.7.13.3" evidence="3"/>
<evidence type="ECO:0000256" key="6">
    <source>
        <dbReference type="ARBA" id="ARBA00022679"/>
    </source>
</evidence>
<comment type="catalytic activity">
    <reaction evidence="1">
        <text>ATP + protein L-histidine = ADP + protein N-phospho-L-histidine.</text>
        <dbReference type="EC" id="2.7.13.3"/>
    </reaction>
</comment>
<keyword evidence="7" id="KW-0547">Nucleotide-binding</keyword>
<organism evidence="12 13">
    <name type="scientific">Litorilituus lipolyticus</name>
    <dbReference type="NCBI Taxonomy" id="2491017"/>
    <lineage>
        <taxon>Bacteria</taxon>
        <taxon>Pseudomonadati</taxon>
        <taxon>Pseudomonadota</taxon>
        <taxon>Gammaproteobacteria</taxon>
        <taxon>Alteromonadales</taxon>
        <taxon>Colwelliaceae</taxon>
        <taxon>Litorilituus</taxon>
    </lineage>
</organism>
<comment type="subcellular location">
    <subcellularLocation>
        <location evidence="2">Cell membrane</location>
        <topology evidence="2">Multi-pass membrane protein</topology>
    </subcellularLocation>
</comment>
<reference evidence="12 13" key="1">
    <citation type="submission" date="2019-01" db="EMBL/GenBank/DDBJ databases">
        <title>Litorilituus lipolytica sp. nov., isolated from intertidal sand of the Yellow Sea in China.</title>
        <authorList>
            <person name="Liu A."/>
        </authorList>
    </citation>
    <scope>NUCLEOTIDE SEQUENCE [LARGE SCALE GENOMIC DNA]</scope>
    <source>
        <strain evidence="12 13">RZ04</strain>
    </source>
</reference>
<feature type="domain" description="Histidine kinase" evidence="11">
    <location>
        <begin position="203"/>
        <end position="408"/>
    </location>
</feature>
<dbReference type="InterPro" id="IPR005467">
    <property type="entry name" value="His_kinase_dom"/>
</dbReference>
<protein>
    <recommendedName>
        <fullName evidence="3">histidine kinase</fullName>
        <ecNumber evidence="3">2.7.13.3</ecNumber>
    </recommendedName>
</protein>
<dbReference type="InterPro" id="IPR036097">
    <property type="entry name" value="HisK_dim/P_sf"/>
</dbReference>
<evidence type="ECO:0000256" key="7">
    <source>
        <dbReference type="ARBA" id="ARBA00022741"/>
    </source>
</evidence>
<sequence length="408" mass="47150">MKFQFARLYLLIVLIASLVIFSFSEIYNNFFQDDMSYQIDIKQILPYYTQSRGSIPYDNVKLKVVTAKSIIMPKHLSQLLAQGQIIKIADETGYEFYYQYLDKNNLYQFGPVLTKKANEDNGELYFVLLFYSALALLVLGFIWPLFKDLAKLQTKALTFGEKLQPISSDISRSSNIYPLANTFDKMSHQIVETMQMHQDLSRTIAHEIRTPLARMKFVSELISDDIDVEHQKRLKADVDEIEQLMAEYLSFERLEHEHYSMDKKLENVTQFFNSLNEKYLYQKGSISIDFSSNTTHAYFNRKGMDRAIQNLINNALRYANTVIEVNFIVKDQMCFIVVADDGTGVGKEAKKLIQPFIRKNSKDNNDTGYGLGLYIVRKILIWHQGKLSLGNCSELKGAKVTLSWPNQN</sequence>
<dbReference type="Gene3D" id="3.30.565.10">
    <property type="entry name" value="Histidine kinase-like ATPase, C-terminal domain"/>
    <property type="match status" value="1"/>
</dbReference>
<dbReference type="SUPFAM" id="SSF47384">
    <property type="entry name" value="Homodimeric domain of signal transducing histidine kinase"/>
    <property type="match status" value="1"/>
</dbReference>
<evidence type="ECO:0000256" key="8">
    <source>
        <dbReference type="ARBA" id="ARBA00022777"/>
    </source>
</evidence>